<dbReference type="GO" id="GO:0046872">
    <property type="term" value="F:metal ion binding"/>
    <property type="evidence" value="ECO:0007669"/>
    <property type="project" value="UniProtKB-KW"/>
</dbReference>
<organism evidence="10 11">
    <name type="scientific">Brachionus plicatilis</name>
    <name type="common">Marine rotifer</name>
    <name type="synonym">Brachionus muelleri</name>
    <dbReference type="NCBI Taxonomy" id="10195"/>
    <lineage>
        <taxon>Eukaryota</taxon>
        <taxon>Metazoa</taxon>
        <taxon>Spiralia</taxon>
        <taxon>Gnathifera</taxon>
        <taxon>Rotifera</taxon>
        <taxon>Eurotatoria</taxon>
        <taxon>Monogononta</taxon>
        <taxon>Pseudotrocha</taxon>
        <taxon>Ploima</taxon>
        <taxon>Brachionidae</taxon>
        <taxon>Brachionus</taxon>
    </lineage>
</organism>
<evidence type="ECO:0000313" key="10">
    <source>
        <dbReference type="EMBL" id="RNA08194.1"/>
    </source>
</evidence>
<evidence type="ECO:0000313" key="11">
    <source>
        <dbReference type="Proteomes" id="UP000276133"/>
    </source>
</evidence>
<dbReference type="InterPro" id="IPR032566">
    <property type="entry name" value="Znf-C2HE"/>
</dbReference>
<dbReference type="OrthoDB" id="3512845at2759"/>
<dbReference type="GO" id="GO:0005634">
    <property type="term" value="C:nucleus"/>
    <property type="evidence" value="ECO:0007669"/>
    <property type="project" value="UniProtKB-SubCell"/>
</dbReference>
<dbReference type="InterPro" id="IPR011146">
    <property type="entry name" value="HIT-like"/>
</dbReference>
<keyword evidence="7" id="KW-0539">Nucleus</keyword>
<comment type="caution">
    <text evidence="8">Lacks conserved residue(s) required for the propagation of feature annotation.</text>
</comment>
<evidence type="ECO:0000259" key="9">
    <source>
        <dbReference type="PROSITE" id="PS51084"/>
    </source>
</evidence>
<dbReference type="GO" id="GO:0000012">
    <property type="term" value="P:single strand break repair"/>
    <property type="evidence" value="ECO:0007669"/>
    <property type="project" value="TreeGrafter"/>
</dbReference>
<name>A0A3M7QAK7_BRAPC</name>
<evidence type="ECO:0000256" key="3">
    <source>
        <dbReference type="ARBA" id="ARBA00022763"/>
    </source>
</evidence>
<comment type="caution">
    <text evidence="10">The sequence shown here is derived from an EMBL/GenBank/DDBJ whole genome shotgun (WGS) entry which is preliminary data.</text>
</comment>
<keyword evidence="5" id="KW-0238">DNA-binding</keyword>
<protein>
    <submittedName>
        <fullName evidence="10">Aprataxin isoform X2</fullName>
    </submittedName>
</protein>
<dbReference type="STRING" id="10195.A0A3M7QAK7"/>
<dbReference type="AlphaFoldDB" id="A0A3M7QAK7"/>
<keyword evidence="11" id="KW-1185">Reference proteome</keyword>
<dbReference type="SUPFAM" id="SSF54197">
    <property type="entry name" value="HIT-like"/>
    <property type="match status" value="1"/>
</dbReference>
<evidence type="ECO:0000256" key="5">
    <source>
        <dbReference type="ARBA" id="ARBA00023125"/>
    </source>
</evidence>
<gene>
    <name evidence="10" type="ORF">BpHYR1_016348</name>
</gene>
<keyword evidence="2" id="KW-0479">Metal-binding</keyword>
<dbReference type="GO" id="GO:0030983">
    <property type="term" value="F:mismatched DNA binding"/>
    <property type="evidence" value="ECO:0007669"/>
    <property type="project" value="TreeGrafter"/>
</dbReference>
<evidence type="ECO:0000256" key="2">
    <source>
        <dbReference type="ARBA" id="ARBA00022723"/>
    </source>
</evidence>
<dbReference type="GO" id="GO:0003697">
    <property type="term" value="F:single-stranded DNA binding"/>
    <property type="evidence" value="ECO:0007669"/>
    <property type="project" value="TreeGrafter"/>
</dbReference>
<comment type="subcellular location">
    <subcellularLocation>
        <location evidence="1">Nucleus</location>
    </subcellularLocation>
</comment>
<dbReference type="Pfam" id="PF11969">
    <property type="entry name" value="DcpS_C"/>
    <property type="match status" value="1"/>
</dbReference>
<dbReference type="Pfam" id="PF16278">
    <property type="entry name" value="zf-C2HE"/>
    <property type="match status" value="1"/>
</dbReference>
<dbReference type="GO" id="GO:0003725">
    <property type="term" value="F:double-stranded RNA binding"/>
    <property type="evidence" value="ECO:0007669"/>
    <property type="project" value="TreeGrafter"/>
</dbReference>
<dbReference type="Gene3D" id="3.30.428.10">
    <property type="entry name" value="HIT-like"/>
    <property type="match status" value="1"/>
</dbReference>
<evidence type="ECO:0000256" key="4">
    <source>
        <dbReference type="ARBA" id="ARBA00022833"/>
    </source>
</evidence>
<evidence type="ECO:0000256" key="7">
    <source>
        <dbReference type="ARBA" id="ARBA00023242"/>
    </source>
</evidence>
<dbReference type="GO" id="GO:1990165">
    <property type="term" value="F:single-strand break-containing DNA binding"/>
    <property type="evidence" value="ECO:0007669"/>
    <property type="project" value="TreeGrafter"/>
</dbReference>
<dbReference type="GO" id="GO:0033699">
    <property type="term" value="F:DNA 5'-adenosine monophosphate hydrolase activity"/>
    <property type="evidence" value="ECO:0007669"/>
    <property type="project" value="TreeGrafter"/>
</dbReference>
<dbReference type="PANTHER" id="PTHR12486">
    <property type="entry name" value="APRATAXIN-RELATED"/>
    <property type="match status" value="1"/>
</dbReference>
<accession>A0A3M7QAK7</accession>
<evidence type="ECO:0000256" key="6">
    <source>
        <dbReference type="ARBA" id="ARBA00023204"/>
    </source>
</evidence>
<keyword evidence="6" id="KW-0234">DNA repair</keyword>
<dbReference type="InterPro" id="IPR036265">
    <property type="entry name" value="HIT-like_sf"/>
</dbReference>
<keyword evidence="3" id="KW-0227">DNA damage</keyword>
<keyword evidence="4" id="KW-0862">Zinc</keyword>
<dbReference type="Proteomes" id="UP000276133">
    <property type="component" value="Unassembled WGS sequence"/>
</dbReference>
<dbReference type="EMBL" id="REGN01006819">
    <property type="protein sequence ID" value="RNA08194.1"/>
    <property type="molecule type" value="Genomic_DNA"/>
</dbReference>
<dbReference type="PROSITE" id="PS51084">
    <property type="entry name" value="HIT_2"/>
    <property type="match status" value="1"/>
</dbReference>
<proteinExistence type="predicted"/>
<dbReference type="PANTHER" id="PTHR12486:SF4">
    <property type="entry name" value="APRATAXIN"/>
    <property type="match status" value="1"/>
</dbReference>
<sequence>MKRLQSNSTKGIGKLTSDKAKSVLNDETVKSSIKKSAPFLSLESSMKDEKLQVFKNDRFICIQDKYPKAKVHFLLIPHGNELPKMIRVADLIKSNQCLDLLKEIKSLSEKIIAENFPKELKSKTMCGFHSIQSMQPLHMHIISKDFDSDCLKNKKHWNSFNTKYFINLDDLIECLKNEKDYFKNDFFNLNNQKILKDYLDCPLKCNVCNAVQKNMPSLKRHLVTHK</sequence>
<evidence type="ECO:0000256" key="8">
    <source>
        <dbReference type="PROSITE-ProRule" id="PRU00464"/>
    </source>
</evidence>
<reference evidence="10 11" key="1">
    <citation type="journal article" date="2018" name="Sci. Rep.">
        <title>Genomic signatures of local adaptation to the degree of environmental predictability in rotifers.</title>
        <authorList>
            <person name="Franch-Gras L."/>
            <person name="Hahn C."/>
            <person name="Garcia-Roger E.M."/>
            <person name="Carmona M.J."/>
            <person name="Serra M."/>
            <person name="Gomez A."/>
        </authorList>
    </citation>
    <scope>NUCLEOTIDE SEQUENCE [LARGE SCALE GENOMIC DNA]</scope>
    <source>
        <strain evidence="10">HYR1</strain>
    </source>
</reference>
<dbReference type="FunFam" id="3.30.428.10:FF:000004">
    <property type="entry name" value="aprataxin isoform X2"/>
    <property type="match status" value="1"/>
</dbReference>
<evidence type="ECO:0000256" key="1">
    <source>
        <dbReference type="ARBA" id="ARBA00004123"/>
    </source>
</evidence>
<feature type="domain" description="HIT" evidence="9">
    <location>
        <begin position="39"/>
        <end position="152"/>
    </location>
</feature>